<dbReference type="EMBL" id="CAJQZP010001207">
    <property type="protein sequence ID" value="CAG5029975.1"/>
    <property type="molecule type" value="Genomic_DNA"/>
</dbReference>
<reference evidence="1" key="1">
    <citation type="submission" date="2021-04" db="EMBL/GenBank/DDBJ databases">
        <authorList>
            <person name="Tunstrom K."/>
        </authorList>
    </citation>
    <scope>NUCLEOTIDE SEQUENCE</scope>
</reference>
<sequence>MTELPQQTPSVQCPEVSGCHEIASHAVQIRLAQIPWRGVGTLDVIVAEAMVQPPLLQDCNGLVVTRGKGVAAAQQTFRMLPLYYKNVGPHDHNISCPIRANIP</sequence>
<dbReference type="Proteomes" id="UP000691718">
    <property type="component" value="Unassembled WGS sequence"/>
</dbReference>
<gene>
    <name evidence="1" type="ORF">PAPOLLO_LOCUS19373</name>
</gene>
<evidence type="ECO:0000313" key="2">
    <source>
        <dbReference type="Proteomes" id="UP000691718"/>
    </source>
</evidence>
<proteinExistence type="predicted"/>
<keyword evidence="2" id="KW-1185">Reference proteome</keyword>
<evidence type="ECO:0000313" key="1">
    <source>
        <dbReference type="EMBL" id="CAG5029975.1"/>
    </source>
</evidence>
<organism evidence="1 2">
    <name type="scientific">Parnassius apollo</name>
    <name type="common">Apollo butterfly</name>
    <name type="synonym">Papilio apollo</name>
    <dbReference type="NCBI Taxonomy" id="110799"/>
    <lineage>
        <taxon>Eukaryota</taxon>
        <taxon>Metazoa</taxon>
        <taxon>Ecdysozoa</taxon>
        <taxon>Arthropoda</taxon>
        <taxon>Hexapoda</taxon>
        <taxon>Insecta</taxon>
        <taxon>Pterygota</taxon>
        <taxon>Neoptera</taxon>
        <taxon>Endopterygota</taxon>
        <taxon>Lepidoptera</taxon>
        <taxon>Glossata</taxon>
        <taxon>Ditrysia</taxon>
        <taxon>Papilionoidea</taxon>
        <taxon>Papilionidae</taxon>
        <taxon>Parnassiinae</taxon>
        <taxon>Parnassini</taxon>
        <taxon>Parnassius</taxon>
        <taxon>Parnassius</taxon>
    </lineage>
</organism>
<protein>
    <submittedName>
        <fullName evidence="1">(apollo) hypothetical protein</fullName>
    </submittedName>
</protein>
<accession>A0A8S3XKS6</accession>
<comment type="caution">
    <text evidence="1">The sequence shown here is derived from an EMBL/GenBank/DDBJ whole genome shotgun (WGS) entry which is preliminary data.</text>
</comment>
<name>A0A8S3XKS6_PARAO</name>
<dbReference type="AlphaFoldDB" id="A0A8S3XKS6"/>